<evidence type="ECO:0000313" key="2">
    <source>
        <dbReference type="Proteomes" id="UP000614469"/>
    </source>
</evidence>
<evidence type="ECO:0000313" key="1">
    <source>
        <dbReference type="EMBL" id="MBC8334486.1"/>
    </source>
</evidence>
<name>A0A8J6NKC9_9CHLR</name>
<dbReference type="Proteomes" id="UP000614469">
    <property type="component" value="Unassembled WGS sequence"/>
</dbReference>
<gene>
    <name evidence="1" type="ORF">H8E29_04415</name>
</gene>
<proteinExistence type="predicted"/>
<evidence type="ECO:0008006" key="3">
    <source>
        <dbReference type="Google" id="ProtNLM"/>
    </source>
</evidence>
<dbReference type="EMBL" id="JACNJN010000068">
    <property type="protein sequence ID" value="MBC8334486.1"/>
    <property type="molecule type" value="Genomic_DNA"/>
</dbReference>
<comment type="caution">
    <text evidence="1">The sequence shown here is derived from an EMBL/GenBank/DDBJ whole genome shotgun (WGS) entry which is preliminary data.</text>
</comment>
<dbReference type="AlphaFoldDB" id="A0A8J6NKC9"/>
<protein>
    <recommendedName>
        <fullName evidence="3">GTPase</fullName>
    </recommendedName>
</protein>
<sequence>MNTLLFVYNADGGLFNLVKDWAHKIISPETYPCSLCALTYDNLGMRSSWREFTNELKYEINFLHRDELEEHYDISDVALPAIFIRQEGKPKLWINSEAMDACQSLDELQALIVQQMAIEA</sequence>
<reference evidence="1 2" key="1">
    <citation type="submission" date="2020-08" db="EMBL/GenBank/DDBJ databases">
        <title>Bridging the membrane lipid divide: bacteria of the FCB group superphylum have the potential to synthesize archaeal ether lipids.</title>
        <authorList>
            <person name="Villanueva L."/>
            <person name="Von Meijenfeldt F.A.B."/>
            <person name="Westbye A.B."/>
            <person name="Yadav S."/>
            <person name="Hopmans E.C."/>
            <person name="Dutilh B.E."/>
            <person name="Sinninghe Damste J.S."/>
        </authorList>
    </citation>
    <scope>NUCLEOTIDE SEQUENCE [LARGE SCALE GENOMIC DNA]</scope>
    <source>
        <strain evidence="1">NIOZ-UU36</strain>
    </source>
</reference>
<organism evidence="1 2">
    <name type="scientific">Candidatus Desulfolinea nitratireducens</name>
    <dbReference type="NCBI Taxonomy" id="2841698"/>
    <lineage>
        <taxon>Bacteria</taxon>
        <taxon>Bacillati</taxon>
        <taxon>Chloroflexota</taxon>
        <taxon>Anaerolineae</taxon>
        <taxon>Anaerolineales</taxon>
        <taxon>Anaerolineales incertae sedis</taxon>
        <taxon>Candidatus Desulfolinea</taxon>
    </lineage>
</organism>
<accession>A0A8J6NKC9</accession>